<proteinExistence type="predicted"/>
<organism evidence="1 2">
    <name type="scientific">Raphanus sativus</name>
    <name type="common">Radish</name>
    <name type="synonym">Raphanus raphanistrum var. sativus</name>
    <dbReference type="NCBI Taxonomy" id="3726"/>
    <lineage>
        <taxon>Eukaryota</taxon>
        <taxon>Viridiplantae</taxon>
        <taxon>Streptophyta</taxon>
        <taxon>Embryophyta</taxon>
        <taxon>Tracheophyta</taxon>
        <taxon>Spermatophyta</taxon>
        <taxon>Magnoliopsida</taxon>
        <taxon>eudicotyledons</taxon>
        <taxon>Gunneridae</taxon>
        <taxon>Pentapetalae</taxon>
        <taxon>rosids</taxon>
        <taxon>malvids</taxon>
        <taxon>Brassicales</taxon>
        <taxon>Brassicaceae</taxon>
        <taxon>Brassiceae</taxon>
        <taxon>Raphanus</taxon>
    </lineage>
</organism>
<evidence type="ECO:0000313" key="1">
    <source>
        <dbReference type="Proteomes" id="UP000504610"/>
    </source>
</evidence>
<dbReference type="Proteomes" id="UP000504610">
    <property type="component" value="Unplaced"/>
</dbReference>
<name>A0A9W3CXJ3_RAPSA</name>
<dbReference type="RefSeq" id="XP_056856301.1">
    <property type="nucleotide sequence ID" value="XM_057000321.1"/>
</dbReference>
<keyword evidence="1" id="KW-1185">Reference proteome</keyword>
<dbReference type="KEGG" id="rsz:130505727"/>
<evidence type="ECO:0000313" key="2">
    <source>
        <dbReference type="RefSeq" id="XP_056856301.1"/>
    </source>
</evidence>
<sequence>MDGHHSGNHDGYGNHHGGVAENVFPWICWQLWLSGNQLLFENRDISPAETILRSISSAREWITAQGTNAITTKVGLLPAEIDHPPIGNRQLTRSFTDAAWNKDTLTTGLWMDLLRSIRTDRKGLRVSGSLSALL</sequence>
<dbReference type="AlphaFoldDB" id="A0A9W3CXJ3"/>
<reference evidence="2" key="1">
    <citation type="submission" date="2025-08" db="UniProtKB">
        <authorList>
            <consortium name="RefSeq"/>
        </authorList>
    </citation>
    <scope>IDENTIFICATION</scope>
    <source>
        <tissue evidence="2">Leaf</tissue>
    </source>
</reference>
<dbReference type="GeneID" id="130505727"/>
<protein>
    <submittedName>
        <fullName evidence="2">Uncharacterized protein LOC130505727</fullName>
    </submittedName>
</protein>
<accession>A0A9W3CXJ3</accession>
<gene>
    <name evidence="2" type="primary">LOC130505727</name>
</gene>